<accession>A0ABN2ZPK2</accession>
<evidence type="ECO:0000313" key="5">
    <source>
        <dbReference type="EMBL" id="GAA2145566.1"/>
    </source>
</evidence>
<keyword evidence="2" id="KW-0436">Ligase</keyword>
<evidence type="ECO:0000259" key="4">
    <source>
        <dbReference type="Pfam" id="PF13193"/>
    </source>
</evidence>
<reference evidence="5 6" key="1">
    <citation type="journal article" date="2019" name="Int. J. Syst. Evol. Microbiol.">
        <title>The Global Catalogue of Microorganisms (GCM) 10K type strain sequencing project: providing services to taxonomists for standard genome sequencing and annotation.</title>
        <authorList>
            <consortium name="The Broad Institute Genomics Platform"/>
            <consortium name="The Broad Institute Genome Sequencing Center for Infectious Disease"/>
            <person name="Wu L."/>
            <person name="Ma J."/>
        </authorList>
    </citation>
    <scope>NUCLEOTIDE SEQUENCE [LARGE SCALE GENOMIC DNA]</scope>
    <source>
        <strain evidence="5 6">JCM 16022</strain>
    </source>
</reference>
<dbReference type="PANTHER" id="PTHR43201:SF5">
    <property type="entry name" value="MEDIUM-CHAIN ACYL-COA LIGASE ACSF2, MITOCHONDRIAL"/>
    <property type="match status" value="1"/>
</dbReference>
<sequence length="130" mass="13475">MSSGTGIFDAVVGWADLPPDDDGFVHLTGRAKDLIVRGGHNIDPAVIEDALLAHPAVTDAQAVSRPDLHSGEVPVVIVGAGPVGVSAATLQNHPEGWRSPTSEPRCAPRMHEPMAAPPSYSPARGYQAGN</sequence>
<dbReference type="PANTHER" id="PTHR43201">
    <property type="entry name" value="ACYL-COA SYNTHETASE"/>
    <property type="match status" value="1"/>
</dbReference>
<protein>
    <recommendedName>
        <fullName evidence="4">AMP-binding enzyme C-terminal domain-containing protein</fullName>
    </recommendedName>
</protein>
<gene>
    <name evidence="5" type="ORF">GCM10009844_20510</name>
</gene>
<dbReference type="Gene3D" id="3.30.300.30">
    <property type="match status" value="1"/>
</dbReference>
<keyword evidence="6" id="KW-1185">Reference proteome</keyword>
<comment type="similarity">
    <text evidence="1">Belongs to the ATP-dependent AMP-binding enzyme family.</text>
</comment>
<dbReference type="InterPro" id="IPR045851">
    <property type="entry name" value="AMP-bd_C_sf"/>
</dbReference>
<dbReference type="InterPro" id="IPR025110">
    <property type="entry name" value="AMP-bd_C"/>
</dbReference>
<feature type="region of interest" description="Disordered" evidence="3">
    <location>
        <begin position="89"/>
        <end position="130"/>
    </location>
</feature>
<name>A0ABN2ZPK2_9ACTN</name>
<evidence type="ECO:0000256" key="3">
    <source>
        <dbReference type="SAM" id="MobiDB-lite"/>
    </source>
</evidence>
<organism evidence="5 6">
    <name type="scientific">Nocardioides koreensis</name>
    <dbReference type="NCBI Taxonomy" id="433651"/>
    <lineage>
        <taxon>Bacteria</taxon>
        <taxon>Bacillati</taxon>
        <taxon>Actinomycetota</taxon>
        <taxon>Actinomycetes</taxon>
        <taxon>Propionibacteriales</taxon>
        <taxon>Nocardioidaceae</taxon>
        <taxon>Nocardioides</taxon>
    </lineage>
</organism>
<evidence type="ECO:0000256" key="1">
    <source>
        <dbReference type="ARBA" id="ARBA00006432"/>
    </source>
</evidence>
<dbReference type="Proteomes" id="UP001501771">
    <property type="component" value="Unassembled WGS sequence"/>
</dbReference>
<proteinExistence type="inferred from homology"/>
<evidence type="ECO:0000313" key="6">
    <source>
        <dbReference type="Proteomes" id="UP001501771"/>
    </source>
</evidence>
<feature type="domain" description="AMP-binding enzyme C-terminal" evidence="4">
    <location>
        <begin position="47"/>
        <end position="80"/>
    </location>
</feature>
<dbReference type="SUPFAM" id="SSF56801">
    <property type="entry name" value="Acetyl-CoA synthetase-like"/>
    <property type="match status" value="1"/>
</dbReference>
<dbReference type="Pfam" id="PF13193">
    <property type="entry name" value="AMP-binding_C"/>
    <property type="match status" value="1"/>
</dbReference>
<dbReference type="RefSeq" id="WP_344151066.1">
    <property type="nucleotide sequence ID" value="NZ_BAAAQR010000005.1"/>
</dbReference>
<dbReference type="EMBL" id="BAAAQR010000005">
    <property type="protein sequence ID" value="GAA2145566.1"/>
    <property type="molecule type" value="Genomic_DNA"/>
</dbReference>
<comment type="caution">
    <text evidence="5">The sequence shown here is derived from an EMBL/GenBank/DDBJ whole genome shotgun (WGS) entry which is preliminary data.</text>
</comment>
<evidence type="ECO:0000256" key="2">
    <source>
        <dbReference type="ARBA" id="ARBA00022598"/>
    </source>
</evidence>